<keyword evidence="2" id="KW-0732">Signal</keyword>
<reference evidence="3" key="1">
    <citation type="journal article" date="2020" name="Stud. Mycol.">
        <title>101 Dothideomycetes genomes: a test case for predicting lifestyles and emergence of pathogens.</title>
        <authorList>
            <person name="Haridas S."/>
            <person name="Albert R."/>
            <person name="Binder M."/>
            <person name="Bloem J."/>
            <person name="Labutti K."/>
            <person name="Salamov A."/>
            <person name="Andreopoulos B."/>
            <person name="Baker S."/>
            <person name="Barry K."/>
            <person name="Bills G."/>
            <person name="Bluhm B."/>
            <person name="Cannon C."/>
            <person name="Castanera R."/>
            <person name="Culley D."/>
            <person name="Daum C."/>
            <person name="Ezra D."/>
            <person name="Gonzalez J."/>
            <person name="Henrissat B."/>
            <person name="Kuo A."/>
            <person name="Liang C."/>
            <person name="Lipzen A."/>
            <person name="Lutzoni F."/>
            <person name="Magnuson J."/>
            <person name="Mondo S."/>
            <person name="Nolan M."/>
            <person name="Ohm R."/>
            <person name="Pangilinan J."/>
            <person name="Park H.-J."/>
            <person name="Ramirez L."/>
            <person name="Alfaro M."/>
            <person name="Sun H."/>
            <person name="Tritt A."/>
            <person name="Yoshinaga Y."/>
            <person name="Zwiers L.-H."/>
            <person name="Turgeon B."/>
            <person name="Goodwin S."/>
            <person name="Spatafora J."/>
            <person name="Crous P."/>
            <person name="Grigoriev I."/>
        </authorList>
    </citation>
    <scope>NUCLEOTIDE SEQUENCE</scope>
    <source>
        <strain evidence="3">ATCC 36951</strain>
    </source>
</reference>
<dbReference type="RefSeq" id="XP_033661992.1">
    <property type="nucleotide sequence ID" value="XM_033809034.1"/>
</dbReference>
<organism evidence="3 4">
    <name type="scientific">Zasmidium cellare ATCC 36951</name>
    <dbReference type="NCBI Taxonomy" id="1080233"/>
    <lineage>
        <taxon>Eukaryota</taxon>
        <taxon>Fungi</taxon>
        <taxon>Dikarya</taxon>
        <taxon>Ascomycota</taxon>
        <taxon>Pezizomycotina</taxon>
        <taxon>Dothideomycetes</taxon>
        <taxon>Dothideomycetidae</taxon>
        <taxon>Mycosphaerellales</taxon>
        <taxon>Mycosphaerellaceae</taxon>
        <taxon>Zasmidium</taxon>
    </lineage>
</organism>
<gene>
    <name evidence="3" type="ORF">M409DRAFT_28433</name>
</gene>
<dbReference type="GeneID" id="54562306"/>
<accession>A0A6A6C2E7</accession>
<sequence length="650" mass="74337">MAQIFGASSCVLVWLGLSNDIQKDTEFVAVVEACYQLSCDLEGSGSVILAADKIAEKLAMDSSEEQDIVEYNASTRIDHVYAALITTWSWLQRPWFNRLWVVQEAFSAREVLFCSDSFELTRETLSTAVYAYQDNWRSSDRTLRLNFSEETRLDDIATDLMERGLSGEVYADTLLEKLISYSLRKCVDPRDRIFAIRNVLALEHVEELRPDYSIKPSSLYRNLALHLLARRWSTHSPLVLLALAGLETQAGLQHPISWTPNLHNFSVWTRAKANTYAHYQRNGNRCYDGRTEQSWTNDYRYMIGKFSYLNLPDQPHTLMVKGRVFAQVAEVVALPSVPLSLYGDAPFDATDYSSFEAFQDWYDAWYRYFADFFRSSIDLLDLHQELINFLAYPTHWSSERECLWTVTDRCPEEFWDRYLHSRPSFCRLPGTLGKDFQYFLMLSLSECPLVRNRRGWNITTHRGRIDLAWLPRGTQLGDHICIFAGEMWPFVIRPVGDGTYQVIGDCHTYSTPLIEAIGGMYDVTLHGDGHTHNYIREQSDSESSVAEDVEENSDIAACFTAQLDTSLEDSADVTEDPSTASSQEPRDVDSPCCDRSTIKTLLEGDGNIDSNVEQSSTQRVEFKRGECLGFNMPGLRYDEYLAKMDYIALV</sequence>
<dbReference type="PANTHER" id="PTHR24148:SF64">
    <property type="entry name" value="HETEROKARYON INCOMPATIBILITY DOMAIN-CONTAINING PROTEIN"/>
    <property type="match status" value="1"/>
</dbReference>
<evidence type="ECO:0000313" key="4">
    <source>
        <dbReference type="Proteomes" id="UP000799537"/>
    </source>
</evidence>
<dbReference type="Proteomes" id="UP000799537">
    <property type="component" value="Unassembled WGS sequence"/>
</dbReference>
<proteinExistence type="predicted"/>
<dbReference type="InterPro" id="IPR052895">
    <property type="entry name" value="HetReg/Transcr_Mod"/>
</dbReference>
<feature type="signal peptide" evidence="2">
    <location>
        <begin position="1"/>
        <end position="18"/>
    </location>
</feature>
<evidence type="ECO:0000256" key="1">
    <source>
        <dbReference type="SAM" id="MobiDB-lite"/>
    </source>
</evidence>
<keyword evidence="4" id="KW-1185">Reference proteome</keyword>
<dbReference type="PANTHER" id="PTHR24148">
    <property type="entry name" value="ANKYRIN REPEAT DOMAIN-CONTAINING PROTEIN 39 HOMOLOG-RELATED"/>
    <property type="match status" value="1"/>
</dbReference>
<feature type="region of interest" description="Disordered" evidence="1">
    <location>
        <begin position="568"/>
        <end position="592"/>
    </location>
</feature>
<dbReference type="AlphaFoldDB" id="A0A6A6C2E7"/>
<evidence type="ECO:0000256" key="2">
    <source>
        <dbReference type="SAM" id="SignalP"/>
    </source>
</evidence>
<protein>
    <submittedName>
        <fullName evidence="3">Uncharacterized protein</fullName>
    </submittedName>
</protein>
<dbReference type="OrthoDB" id="3678145at2759"/>
<evidence type="ECO:0000313" key="3">
    <source>
        <dbReference type="EMBL" id="KAF2161103.1"/>
    </source>
</evidence>
<feature type="chain" id="PRO_5025683491" evidence="2">
    <location>
        <begin position="19"/>
        <end position="650"/>
    </location>
</feature>
<dbReference type="EMBL" id="ML993621">
    <property type="protein sequence ID" value="KAF2161103.1"/>
    <property type="molecule type" value="Genomic_DNA"/>
</dbReference>
<name>A0A6A6C2E7_ZASCE</name>